<comment type="caution">
    <text evidence="1">The sequence shown here is derived from an EMBL/GenBank/DDBJ whole genome shotgun (WGS) entry which is preliminary data.</text>
</comment>
<dbReference type="AlphaFoldDB" id="A0ABD3F769"/>
<protein>
    <recommendedName>
        <fullName evidence="3">Ankyrin repeat-containing domain</fullName>
    </recommendedName>
</protein>
<dbReference type="Pfam" id="PF12796">
    <property type="entry name" value="Ank_2"/>
    <property type="match status" value="1"/>
</dbReference>
<organism evidence="1 2">
    <name type="scientific">Phytophthora oleae</name>
    <dbReference type="NCBI Taxonomy" id="2107226"/>
    <lineage>
        <taxon>Eukaryota</taxon>
        <taxon>Sar</taxon>
        <taxon>Stramenopiles</taxon>
        <taxon>Oomycota</taxon>
        <taxon>Peronosporomycetes</taxon>
        <taxon>Peronosporales</taxon>
        <taxon>Peronosporaceae</taxon>
        <taxon>Phytophthora</taxon>
    </lineage>
</organism>
<evidence type="ECO:0000313" key="2">
    <source>
        <dbReference type="Proteomes" id="UP001632037"/>
    </source>
</evidence>
<dbReference type="PANTHER" id="PTHR46586">
    <property type="entry name" value="ANKYRIN REPEAT-CONTAINING PROTEIN"/>
    <property type="match status" value="1"/>
</dbReference>
<name>A0ABD3F769_9STRA</name>
<evidence type="ECO:0008006" key="3">
    <source>
        <dbReference type="Google" id="ProtNLM"/>
    </source>
</evidence>
<gene>
    <name evidence="1" type="ORF">V7S43_012537</name>
</gene>
<dbReference type="InterPro" id="IPR002110">
    <property type="entry name" value="Ankyrin_rpt"/>
</dbReference>
<dbReference type="Pfam" id="PF13637">
    <property type="entry name" value="Ank_4"/>
    <property type="match status" value="1"/>
</dbReference>
<dbReference type="SUPFAM" id="SSF48403">
    <property type="entry name" value="Ankyrin repeat"/>
    <property type="match status" value="1"/>
</dbReference>
<dbReference type="EMBL" id="JBIMZQ010000032">
    <property type="protein sequence ID" value="KAL3662206.1"/>
    <property type="molecule type" value="Genomic_DNA"/>
</dbReference>
<evidence type="ECO:0000313" key="1">
    <source>
        <dbReference type="EMBL" id="KAL3662206.1"/>
    </source>
</evidence>
<dbReference type="InterPro" id="IPR036770">
    <property type="entry name" value="Ankyrin_rpt-contain_sf"/>
</dbReference>
<sequence>MPSSLDDFTVLISARVVCRECLSLHELPHVVERIDGFLQVGSMVKACILGSVRLMSYVAARSAEANWENVVYHAVRNGHVHILQWLSDFHADRCYWCRALHNAVVNGQLAVVKWLHINGTEGCSTYAMDMAAEGGHLDVVKWLHENRTEGCTTNAMTYAASHGHLDVVQWLHENRSEGCSEEANRYAAGNGHLDVVQWLDANGYKGNFRDTVETATRNGHLRITKWLLRSIDNEKEHESYTGFGLEVAKKGYYMGVIQWLETQVKADLATNKRQRLAY</sequence>
<dbReference type="Gene3D" id="1.25.40.20">
    <property type="entry name" value="Ankyrin repeat-containing domain"/>
    <property type="match status" value="1"/>
</dbReference>
<keyword evidence="2" id="KW-1185">Reference proteome</keyword>
<reference evidence="1 2" key="1">
    <citation type="submission" date="2024-09" db="EMBL/GenBank/DDBJ databases">
        <title>Genome sequencing and assembly of Phytophthora oleae, isolate VK10A, causative agent of rot of olive drupes.</title>
        <authorList>
            <person name="Conti Taguali S."/>
            <person name="Riolo M."/>
            <person name="La Spada F."/>
            <person name="Cacciola S.O."/>
            <person name="Dionisio G."/>
        </authorList>
    </citation>
    <scope>NUCLEOTIDE SEQUENCE [LARGE SCALE GENOMIC DNA]</scope>
    <source>
        <strain evidence="1 2">VK10A</strain>
    </source>
</reference>
<proteinExistence type="predicted"/>
<accession>A0ABD3F769</accession>
<dbReference type="Proteomes" id="UP001632037">
    <property type="component" value="Unassembled WGS sequence"/>
</dbReference>
<dbReference type="PANTHER" id="PTHR46586:SF3">
    <property type="entry name" value="ANKYRIN REPEAT-CONTAINING PROTEIN"/>
    <property type="match status" value="1"/>
</dbReference>
<dbReference type="InterPro" id="IPR052050">
    <property type="entry name" value="SecEffector_AnkRepeat"/>
</dbReference>